<organism evidence="1 2">
    <name type="scientific">Aquimarina algiphila</name>
    <dbReference type="NCBI Taxonomy" id="2047982"/>
    <lineage>
        <taxon>Bacteria</taxon>
        <taxon>Pseudomonadati</taxon>
        <taxon>Bacteroidota</taxon>
        <taxon>Flavobacteriia</taxon>
        <taxon>Flavobacteriales</taxon>
        <taxon>Flavobacteriaceae</taxon>
        <taxon>Aquimarina</taxon>
    </lineage>
</organism>
<reference evidence="1 2" key="1">
    <citation type="submission" date="2019-07" db="EMBL/GenBank/DDBJ databases">
        <title>The draft genome sequence of Aquimarina algiphila M91.</title>
        <authorList>
            <person name="Meng X."/>
        </authorList>
    </citation>
    <scope>NUCLEOTIDE SEQUENCE [LARGE SCALE GENOMIC DNA]</scope>
    <source>
        <strain evidence="1 2">M91</strain>
    </source>
</reference>
<dbReference type="EMBL" id="VLNR01000038">
    <property type="protein sequence ID" value="TSE07030.1"/>
    <property type="molecule type" value="Genomic_DNA"/>
</dbReference>
<gene>
    <name evidence="1" type="ORF">FOF46_17570</name>
</gene>
<name>A0A554VHN3_9FLAO</name>
<proteinExistence type="predicted"/>
<keyword evidence="2" id="KW-1185">Reference proteome</keyword>
<accession>A0A554VHN3</accession>
<sequence length="124" mass="14683">MTEFAECQYWGSTIVNKFGQTISFDEGRFFSIDFFSPRPKGMITLKFQKGVEKDFIYSGKANTWRTAIFNFSDTPKSTTSVKIDIFFDVRDHTKPSKNYSDNLSEEVYWFDNVVQSKRRIRRKR</sequence>
<protein>
    <submittedName>
        <fullName evidence="1">Uncharacterized protein</fullName>
    </submittedName>
</protein>
<dbReference type="RefSeq" id="WP_143917358.1">
    <property type="nucleotide sequence ID" value="NZ_CANMIK010000039.1"/>
</dbReference>
<dbReference type="OrthoDB" id="5381604at2"/>
<comment type="caution">
    <text evidence="1">The sequence shown here is derived from an EMBL/GenBank/DDBJ whole genome shotgun (WGS) entry which is preliminary data.</text>
</comment>
<dbReference type="AlphaFoldDB" id="A0A554VHN3"/>
<dbReference type="Proteomes" id="UP000318833">
    <property type="component" value="Unassembled WGS sequence"/>
</dbReference>
<evidence type="ECO:0000313" key="1">
    <source>
        <dbReference type="EMBL" id="TSE07030.1"/>
    </source>
</evidence>
<evidence type="ECO:0000313" key="2">
    <source>
        <dbReference type="Proteomes" id="UP000318833"/>
    </source>
</evidence>